<evidence type="ECO:0000313" key="2">
    <source>
        <dbReference type="Proteomes" id="UP000799779"/>
    </source>
</evidence>
<dbReference type="EMBL" id="ML977598">
    <property type="protein sequence ID" value="KAF1999124.1"/>
    <property type="molecule type" value="Genomic_DNA"/>
</dbReference>
<keyword evidence="2" id="KW-1185">Reference proteome</keyword>
<dbReference type="AlphaFoldDB" id="A0A6A5WDZ6"/>
<proteinExistence type="predicted"/>
<gene>
    <name evidence="1" type="ORF">P154DRAFT_577276</name>
</gene>
<dbReference type="OrthoDB" id="3755880at2759"/>
<organism evidence="1 2">
    <name type="scientific">Amniculicola lignicola CBS 123094</name>
    <dbReference type="NCBI Taxonomy" id="1392246"/>
    <lineage>
        <taxon>Eukaryota</taxon>
        <taxon>Fungi</taxon>
        <taxon>Dikarya</taxon>
        <taxon>Ascomycota</taxon>
        <taxon>Pezizomycotina</taxon>
        <taxon>Dothideomycetes</taxon>
        <taxon>Pleosporomycetidae</taxon>
        <taxon>Pleosporales</taxon>
        <taxon>Amniculicolaceae</taxon>
        <taxon>Amniculicola</taxon>
    </lineage>
</organism>
<protein>
    <submittedName>
        <fullName evidence="1">Uncharacterized protein</fullName>
    </submittedName>
</protein>
<name>A0A6A5WDZ6_9PLEO</name>
<reference evidence="1" key="1">
    <citation type="journal article" date="2020" name="Stud. Mycol.">
        <title>101 Dothideomycetes genomes: a test case for predicting lifestyles and emergence of pathogens.</title>
        <authorList>
            <person name="Haridas S."/>
            <person name="Albert R."/>
            <person name="Binder M."/>
            <person name="Bloem J."/>
            <person name="Labutti K."/>
            <person name="Salamov A."/>
            <person name="Andreopoulos B."/>
            <person name="Baker S."/>
            <person name="Barry K."/>
            <person name="Bills G."/>
            <person name="Bluhm B."/>
            <person name="Cannon C."/>
            <person name="Castanera R."/>
            <person name="Culley D."/>
            <person name="Daum C."/>
            <person name="Ezra D."/>
            <person name="Gonzalez J."/>
            <person name="Henrissat B."/>
            <person name="Kuo A."/>
            <person name="Liang C."/>
            <person name="Lipzen A."/>
            <person name="Lutzoni F."/>
            <person name="Magnuson J."/>
            <person name="Mondo S."/>
            <person name="Nolan M."/>
            <person name="Ohm R."/>
            <person name="Pangilinan J."/>
            <person name="Park H.-J."/>
            <person name="Ramirez L."/>
            <person name="Alfaro M."/>
            <person name="Sun H."/>
            <person name="Tritt A."/>
            <person name="Yoshinaga Y."/>
            <person name="Zwiers L.-H."/>
            <person name="Turgeon B."/>
            <person name="Goodwin S."/>
            <person name="Spatafora J."/>
            <person name="Crous P."/>
            <person name="Grigoriev I."/>
        </authorList>
    </citation>
    <scope>NUCLEOTIDE SEQUENCE</scope>
    <source>
        <strain evidence="1">CBS 123094</strain>
    </source>
</reference>
<accession>A0A6A5WDZ6</accession>
<sequence length="271" mass="31885">MAPGVTDIYTAPLNPIGRAYTSHERVTSHIIVLPGYEPFYSSLTSKQLYNLFPNLHTYTLRPCPNISLLPQGSMTLRGLQTVVYWHEQSLLDPNEEHEAELNVFIEVYQALAFLGNKSDSYTMVKLRDHIIDQINGGLNIADLRSIWYLRPLRYTEEFVRLMVVNLVTMMAHFAELTTRPYLQDWINRDAQFRRKIQKEVAIMNWINGDREMQWRVFKMQDELEMAQMRVQRGKKYVKMLLKVKSPVKCFRTNLESIKEEENTNKDRDIVH</sequence>
<dbReference type="Proteomes" id="UP000799779">
    <property type="component" value="Unassembled WGS sequence"/>
</dbReference>
<evidence type="ECO:0000313" key="1">
    <source>
        <dbReference type="EMBL" id="KAF1999124.1"/>
    </source>
</evidence>